<comment type="caution">
    <text evidence="3">The sequence shown here is derived from an EMBL/GenBank/DDBJ whole genome shotgun (WGS) entry which is preliminary data.</text>
</comment>
<dbReference type="Gene3D" id="2.30.30.90">
    <property type="match status" value="1"/>
</dbReference>
<dbReference type="SUPFAM" id="SSF50037">
    <property type="entry name" value="C-terminal domain of transcriptional repressors"/>
    <property type="match status" value="1"/>
</dbReference>
<dbReference type="InterPro" id="IPR038157">
    <property type="entry name" value="FeoA_core_dom"/>
</dbReference>
<evidence type="ECO:0000313" key="3">
    <source>
        <dbReference type="EMBL" id="MCC9295463.1"/>
    </source>
</evidence>
<dbReference type="PANTHER" id="PTHR42954">
    <property type="entry name" value="FE(2+) TRANSPORT PROTEIN A"/>
    <property type="match status" value="1"/>
</dbReference>
<protein>
    <submittedName>
        <fullName evidence="3">Ferrous iron transport protein A</fullName>
    </submittedName>
</protein>
<name>A0ABS8N6M8_9CLOT</name>
<dbReference type="PANTHER" id="PTHR42954:SF2">
    <property type="entry name" value="FE(2+) TRANSPORT PROTEIN A"/>
    <property type="match status" value="1"/>
</dbReference>
<dbReference type="EMBL" id="JAJJPB010000014">
    <property type="protein sequence ID" value="MCC9295463.1"/>
    <property type="molecule type" value="Genomic_DNA"/>
</dbReference>
<dbReference type="RefSeq" id="WP_150358047.1">
    <property type="nucleotide sequence ID" value="NZ_JAJJPB010000014.1"/>
</dbReference>
<organism evidence="3 4">
    <name type="scientific">Clostridium aromativorans</name>
    <dbReference type="NCBI Taxonomy" id="2836848"/>
    <lineage>
        <taxon>Bacteria</taxon>
        <taxon>Bacillati</taxon>
        <taxon>Bacillota</taxon>
        <taxon>Clostridia</taxon>
        <taxon>Eubacteriales</taxon>
        <taxon>Clostridiaceae</taxon>
        <taxon>Clostridium</taxon>
    </lineage>
</organism>
<gene>
    <name evidence="3" type="ORF">LN736_11400</name>
</gene>
<dbReference type="SMART" id="SM00899">
    <property type="entry name" value="FeoA"/>
    <property type="match status" value="1"/>
</dbReference>
<evidence type="ECO:0000259" key="2">
    <source>
        <dbReference type="SMART" id="SM00899"/>
    </source>
</evidence>
<feature type="domain" description="Ferrous iron transporter FeoA-like" evidence="2">
    <location>
        <begin position="2"/>
        <end position="74"/>
    </location>
</feature>
<dbReference type="InterPro" id="IPR008988">
    <property type="entry name" value="Transcriptional_repressor_C"/>
</dbReference>
<dbReference type="Pfam" id="PF04023">
    <property type="entry name" value="FeoA"/>
    <property type="match status" value="1"/>
</dbReference>
<accession>A0ABS8N6M8</accession>
<evidence type="ECO:0000313" key="4">
    <source>
        <dbReference type="Proteomes" id="UP001165422"/>
    </source>
</evidence>
<keyword evidence="1" id="KW-0408">Iron</keyword>
<evidence type="ECO:0000256" key="1">
    <source>
        <dbReference type="ARBA" id="ARBA00023004"/>
    </source>
</evidence>
<dbReference type="InterPro" id="IPR052713">
    <property type="entry name" value="FeoA"/>
</dbReference>
<sequence length="84" mass="9545">MEKLCHVNVGKTVMVKQLFSKNLLRERMMALGITKGTLIEVILKGPGDNLTLYKIRDTLIALRKEEASLIAIQQIKENKYGINF</sequence>
<dbReference type="InterPro" id="IPR007167">
    <property type="entry name" value="Fe-transptr_FeoA-like"/>
</dbReference>
<keyword evidence="4" id="KW-1185">Reference proteome</keyword>
<dbReference type="Proteomes" id="UP001165422">
    <property type="component" value="Unassembled WGS sequence"/>
</dbReference>
<proteinExistence type="predicted"/>
<reference evidence="3" key="1">
    <citation type="submission" date="2021-11" db="EMBL/GenBank/DDBJ databases">
        <authorList>
            <person name="Qingchun L."/>
            <person name="Dong Z."/>
            <person name="Zongwei Q."/>
            <person name="Jia Z."/>
            <person name="Duotao L."/>
        </authorList>
    </citation>
    <scope>NUCLEOTIDE SEQUENCE</scope>
    <source>
        <strain evidence="3">WLY-B-L2</strain>
    </source>
</reference>